<dbReference type="Pfam" id="PF00069">
    <property type="entry name" value="Pkinase"/>
    <property type="match status" value="1"/>
</dbReference>
<dbReference type="InterPro" id="IPR000719">
    <property type="entry name" value="Prot_kinase_dom"/>
</dbReference>
<organism evidence="3 4">
    <name type="scientific">Rhizoctonia solani</name>
    <dbReference type="NCBI Taxonomy" id="456999"/>
    <lineage>
        <taxon>Eukaryota</taxon>
        <taxon>Fungi</taxon>
        <taxon>Dikarya</taxon>
        <taxon>Basidiomycota</taxon>
        <taxon>Agaricomycotina</taxon>
        <taxon>Agaricomycetes</taxon>
        <taxon>Cantharellales</taxon>
        <taxon>Ceratobasidiaceae</taxon>
        <taxon>Rhizoctonia</taxon>
    </lineage>
</organism>
<comment type="caution">
    <text evidence="3">The sequence shown here is derived from an EMBL/GenBank/DDBJ whole genome shotgun (WGS) entry which is preliminary data.</text>
</comment>
<feature type="region of interest" description="Disordered" evidence="1">
    <location>
        <begin position="113"/>
        <end position="132"/>
    </location>
</feature>
<dbReference type="InterPro" id="IPR011009">
    <property type="entry name" value="Kinase-like_dom_sf"/>
</dbReference>
<gene>
    <name evidence="3" type="ORF">RDB_LOCUS4630</name>
</gene>
<feature type="compositionally biased region" description="Pro residues" evidence="1">
    <location>
        <begin position="120"/>
        <end position="129"/>
    </location>
</feature>
<evidence type="ECO:0000313" key="4">
    <source>
        <dbReference type="Proteomes" id="UP000663826"/>
    </source>
</evidence>
<evidence type="ECO:0000256" key="1">
    <source>
        <dbReference type="SAM" id="MobiDB-lite"/>
    </source>
</evidence>
<sequence>MAYSGYQHGPAYVEDSLSPVFVTGPSNEWNYDTPQSYGPMPISQGSPLEPPRSPWRVGVNSTAAPSTGFMPPVYGSGPAQGQTRQNLHVVTNHFSDNHNNIWPGGSVGDFVQSPSSYCSTPPPPPPDPQGVPSTPWCKIIDIKLERGYYVPIDLTRCLDGREIREFIISMLLKVNDPPVSRFHIFHDSPSGPKLGVPLSDQQLMLEVMHFGDAERSLKLSVTQVTSNPYLQSHTRIPIATLSPVPPHLHNPYYTQTVHSPSESPSRSTFSYYSSPPPMPMPMHMSMPMPMPVSVSAPDNGRGCRTAPEFPVPDVSPGFPPASASPDPRGPTVRQPSYARPLESPVTTNNIPINNHLGQGLGGFGNTGLEENGGKANFGDRRYSTSTSNEGSRPGSVVINGTMTIEEILSHLYARGCQNLTGKLDESTFNKDPVESGGAGDVYSGNLYTGQRVGVKCIRMTNKDMCDEEQNKLKYRNRIAMVSPWMENGDLRRFLRSYPQTDRYDLLTSAFKWLMGLPIYTRKISYTEISKGCRQAPEIIEDKSVNSYAADVYALGMTMLEAMTGKMPYVETANDVAAMQKITKGIHPPRPNTHIPESCRRASFLWSLLEACWDLDPQRRPTAARILDQVRTIKY</sequence>
<dbReference type="GO" id="GO:0005524">
    <property type="term" value="F:ATP binding"/>
    <property type="evidence" value="ECO:0007669"/>
    <property type="project" value="InterPro"/>
</dbReference>
<dbReference type="EMBL" id="CAJMWQ010000200">
    <property type="protein sequence ID" value="CAE6344653.1"/>
    <property type="molecule type" value="Genomic_DNA"/>
</dbReference>
<dbReference type="Proteomes" id="UP000663826">
    <property type="component" value="Unassembled WGS sequence"/>
</dbReference>
<feature type="region of interest" description="Disordered" evidence="1">
    <location>
        <begin position="296"/>
        <end position="352"/>
    </location>
</feature>
<dbReference type="SUPFAM" id="SSF56112">
    <property type="entry name" value="Protein kinase-like (PK-like)"/>
    <property type="match status" value="1"/>
</dbReference>
<dbReference type="AlphaFoldDB" id="A0A8H2WA28"/>
<dbReference type="Gene3D" id="1.10.510.10">
    <property type="entry name" value="Transferase(Phosphotransferase) domain 1"/>
    <property type="match status" value="1"/>
</dbReference>
<name>A0A8H2WA28_9AGAM</name>
<dbReference type="GO" id="GO:0004674">
    <property type="term" value="F:protein serine/threonine kinase activity"/>
    <property type="evidence" value="ECO:0007669"/>
    <property type="project" value="TreeGrafter"/>
</dbReference>
<evidence type="ECO:0000259" key="2">
    <source>
        <dbReference type="Pfam" id="PF00069"/>
    </source>
</evidence>
<feature type="domain" description="Protein kinase" evidence="2">
    <location>
        <begin position="535"/>
        <end position="627"/>
    </location>
</feature>
<evidence type="ECO:0000313" key="3">
    <source>
        <dbReference type="EMBL" id="CAE6344653.1"/>
    </source>
</evidence>
<reference evidence="3" key="1">
    <citation type="submission" date="2021-01" db="EMBL/GenBank/DDBJ databases">
        <authorList>
            <person name="Kaushik A."/>
        </authorList>
    </citation>
    <scope>NUCLEOTIDE SEQUENCE</scope>
    <source>
        <strain evidence="3">AG1-1B</strain>
    </source>
</reference>
<dbReference type="PANTHER" id="PTHR44329">
    <property type="entry name" value="SERINE/THREONINE-PROTEIN KINASE TNNI3K-RELATED"/>
    <property type="match status" value="1"/>
</dbReference>
<dbReference type="PANTHER" id="PTHR44329:SF214">
    <property type="entry name" value="PROTEIN KINASE DOMAIN-CONTAINING PROTEIN"/>
    <property type="match status" value="1"/>
</dbReference>
<protein>
    <recommendedName>
        <fullName evidence="2">Protein kinase domain-containing protein</fullName>
    </recommendedName>
</protein>
<proteinExistence type="predicted"/>
<dbReference type="InterPro" id="IPR051681">
    <property type="entry name" value="Ser/Thr_Kinases-Pseudokinases"/>
</dbReference>
<accession>A0A8H2WA28</accession>